<accession>A0ABQ9UYY8</accession>
<reference evidence="1 2" key="1">
    <citation type="submission" date="2023-05" db="EMBL/GenBank/DDBJ databases">
        <title>B98-5 Cell Line De Novo Hybrid Assembly: An Optical Mapping Approach.</title>
        <authorList>
            <person name="Kananen K."/>
            <person name="Auerbach J.A."/>
            <person name="Kautto E."/>
            <person name="Blachly J.S."/>
        </authorList>
    </citation>
    <scope>NUCLEOTIDE SEQUENCE [LARGE SCALE GENOMIC DNA]</scope>
    <source>
        <strain evidence="1">B95-8</strain>
        <tissue evidence="1">Cell line</tissue>
    </source>
</reference>
<name>A0ABQ9UYY8_SAGOE</name>
<dbReference type="Proteomes" id="UP001266305">
    <property type="component" value="Unassembled WGS sequence"/>
</dbReference>
<dbReference type="EMBL" id="JASSZA010000009">
    <property type="protein sequence ID" value="KAK2101693.1"/>
    <property type="molecule type" value="Genomic_DNA"/>
</dbReference>
<sequence length="102" mass="11754">MTVPEDDNISNDSNDFTEVENGQINRMHWSYLSPQLLSGGAGGAKIELLRQNHIKQYLELQGDEFVLEVYSVVEPVEIFWKNLLRLVAENGMKERIKEALYK</sequence>
<protein>
    <submittedName>
        <fullName evidence="1">Uncharacterized protein</fullName>
    </submittedName>
</protein>
<evidence type="ECO:0000313" key="1">
    <source>
        <dbReference type="EMBL" id="KAK2101693.1"/>
    </source>
</evidence>
<proteinExistence type="predicted"/>
<evidence type="ECO:0000313" key="2">
    <source>
        <dbReference type="Proteomes" id="UP001266305"/>
    </source>
</evidence>
<keyword evidence="2" id="KW-1185">Reference proteome</keyword>
<gene>
    <name evidence="1" type="ORF">P7K49_019359</name>
</gene>
<organism evidence="1 2">
    <name type="scientific">Saguinus oedipus</name>
    <name type="common">Cotton-top tamarin</name>
    <name type="synonym">Oedipomidas oedipus</name>
    <dbReference type="NCBI Taxonomy" id="9490"/>
    <lineage>
        <taxon>Eukaryota</taxon>
        <taxon>Metazoa</taxon>
        <taxon>Chordata</taxon>
        <taxon>Craniata</taxon>
        <taxon>Vertebrata</taxon>
        <taxon>Euteleostomi</taxon>
        <taxon>Mammalia</taxon>
        <taxon>Eutheria</taxon>
        <taxon>Euarchontoglires</taxon>
        <taxon>Primates</taxon>
        <taxon>Haplorrhini</taxon>
        <taxon>Platyrrhini</taxon>
        <taxon>Cebidae</taxon>
        <taxon>Callitrichinae</taxon>
        <taxon>Saguinus</taxon>
    </lineage>
</organism>
<comment type="caution">
    <text evidence="1">The sequence shown here is derived from an EMBL/GenBank/DDBJ whole genome shotgun (WGS) entry which is preliminary data.</text>
</comment>